<dbReference type="EMBL" id="AP027732">
    <property type="protein sequence ID" value="BDZ47965.1"/>
    <property type="molecule type" value="Genomic_DNA"/>
</dbReference>
<gene>
    <name evidence="3" type="ORF">GCM10025867_02060</name>
</gene>
<evidence type="ECO:0008006" key="5">
    <source>
        <dbReference type="Google" id="ProtNLM"/>
    </source>
</evidence>
<dbReference type="Gene3D" id="3.40.190.10">
    <property type="entry name" value="Periplasmic binding protein-like II"/>
    <property type="match status" value="1"/>
</dbReference>
<dbReference type="SUPFAM" id="SSF53850">
    <property type="entry name" value="Periplasmic binding protein-like II"/>
    <property type="match status" value="1"/>
</dbReference>
<dbReference type="InterPro" id="IPR006059">
    <property type="entry name" value="SBP"/>
</dbReference>
<evidence type="ECO:0000313" key="4">
    <source>
        <dbReference type="Proteomes" id="UP001321486"/>
    </source>
</evidence>
<accession>A0ABM8GHX3</accession>
<proteinExistence type="predicted"/>
<protein>
    <recommendedName>
        <fullName evidence="5">Extracellular solute-binding protein</fullName>
    </recommendedName>
</protein>
<dbReference type="PANTHER" id="PTHR43649">
    <property type="entry name" value="ARABINOSE-BINDING PROTEIN-RELATED"/>
    <property type="match status" value="1"/>
</dbReference>
<dbReference type="InterPro" id="IPR050490">
    <property type="entry name" value="Bact_solute-bd_prot1"/>
</dbReference>
<dbReference type="PANTHER" id="PTHR43649:SF32">
    <property type="entry name" value="SUGAR BINDING SECRETED PROTEIN"/>
    <property type="match status" value="1"/>
</dbReference>
<feature type="signal peptide" evidence="2">
    <location>
        <begin position="1"/>
        <end position="30"/>
    </location>
</feature>
<name>A0ABM8GHX3_9MICO</name>
<dbReference type="Proteomes" id="UP001321486">
    <property type="component" value="Chromosome"/>
</dbReference>
<organism evidence="3 4">
    <name type="scientific">Frondihabitans sucicola</name>
    <dbReference type="NCBI Taxonomy" id="1268041"/>
    <lineage>
        <taxon>Bacteria</taxon>
        <taxon>Bacillati</taxon>
        <taxon>Actinomycetota</taxon>
        <taxon>Actinomycetes</taxon>
        <taxon>Micrococcales</taxon>
        <taxon>Microbacteriaceae</taxon>
        <taxon>Frondihabitans</taxon>
    </lineage>
</organism>
<evidence type="ECO:0000256" key="2">
    <source>
        <dbReference type="SAM" id="SignalP"/>
    </source>
</evidence>
<evidence type="ECO:0000256" key="1">
    <source>
        <dbReference type="SAM" id="MobiDB-lite"/>
    </source>
</evidence>
<feature type="chain" id="PRO_5046648967" description="Extracellular solute-binding protein" evidence="2">
    <location>
        <begin position="31"/>
        <end position="171"/>
    </location>
</feature>
<reference evidence="4" key="1">
    <citation type="journal article" date="2019" name="Int. J. Syst. Evol. Microbiol.">
        <title>The Global Catalogue of Microorganisms (GCM) 10K type strain sequencing project: providing services to taxonomists for standard genome sequencing and annotation.</title>
        <authorList>
            <consortium name="The Broad Institute Genomics Platform"/>
            <consortium name="The Broad Institute Genome Sequencing Center for Infectious Disease"/>
            <person name="Wu L."/>
            <person name="Ma J."/>
        </authorList>
    </citation>
    <scope>NUCLEOTIDE SEQUENCE [LARGE SCALE GENOMIC DNA]</scope>
    <source>
        <strain evidence="4">NBRC 108728</strain>
    </source>
</reference>
<dbReference type="Pfam" id="PF01547">
    <property type="entry name" value="SBP_bac_1"/>
    <property type="match status" value="1"/>
</dbReference>
<dbReference type="RefSeq" id="WP_286345027.1">
    <property type="nucleotide sequence ID" value="NZ_AP027732.1"/>
</dbReference>
<keyword evidence="4" id="KW-1185">Reference proteome</keyword>
<keyword evidence="2" id="KW-0732">Signal</keyword>
<evidence type="ECO:0000313" key="3">
    <source>
        <dbReference type="EMBL" id="BDZ47965.1"/>
    </source>
</evidence>
<sequence>MKRKSKVLAALALAAAVVVPLSSCSSPSSAQAGNEKVTLSMWGFSPLYKPQVKEYEKLHPNVTIQQKIGDYDASHQALLTALNANKGPDIAQIAIDYAPEFTAVPAAFLDLRTLGAAKIKKDYLDWRWQGGVASNGSVVGIPTDVGGSPSPTVPISSKKPAFRPAPPPSAS</sequence>
<feature type="region of interest" description="Disordered" evidence="1">
    <location>
        <begin position="143"/>
        <end position="171"/>
    </location>
</feature>